<evidence type="ECO:0000256" key="1">
    <source>
        <dbReference type="SAM" id="Phobius"/>
    </source>
</evidence>
<protein>
    <submittedName>
        <fullName evidence="2">Uncharacterized protein</fullName>
    </submittedName>
</protein>
<accession>A0A5J6SQ13</accession>
<evidence type="ECO:0000313" key="3">
    <source>
        <dbReference type="Proteomes" id="UP000325517"/>
    </source>
</evidence>
<dbReference type="EMBL" id="CP031223">
    <property type="protein sequence ID" value="QFG00097.1"/>
    <property type="molecule type" value="Genomic_DNA"/>
</dbReference>
<keyword evidence="1" id="KW-0812">Transmembrane</keyword>
<keyword evidence="1" id="KW-0472">Membrane</keyword>
<name>A0A5J6SQ13_9BACI</name>
<feature type="transmembrane region" description="Helical" evidence="1">
    <location>
        <begin position="35"/>
        <end position="55"/>
    </location>
</feature>
<keyword evidence="3" id="KW-1185">Reference proteome</keyword>
<dbReference type="Proteomes" id="UP000325517">
    <property type="component" value="Chromosome"/>
</dbReference>
<dbReference type="OrthoDB" id="2455030at2"/>
<sequence length="68" mass="7868">MIKSAKGQFILYIITAILFVIASFSYIEITENKNSFFGSTFFYFLMIIAVFNAGLYTQKYIQSKKDDN</sequence>
<dbReference type="RefSeq" id="WP_151700984.1">
    <property type="nucleotide sequence ID" value="NZ_CP031223.1"/>
</dbReference>
<reference evidence="2 3" key="1">
    <citation type="submission" date="2018-07" db="EMBL/GenBank/DDBJ databases">
        <title>Complete genome sequence of Psychrobacillus sp. PB01, isolated from iceberg, and comparative genome analysis of Psychrobacillus strains.</title>
        <authorList>
            <person name="Lee P.C."/>
        </authorList>
    </citation>
    <scope>NUCLEOTIDE SEQUENCE [LARGE SCALE GENOMIC DNA]</scope>
    <source>
        <strain evidence="2 3">PB01</strain>
    </source>
</reference>
<keyword evidence="1" id="KW-1133">Transmembrane helix</keyword>
<gene>
    <name evidence="2" type="ORF">PB01_15390</name>
</gene>
<evidence type="ECO:0000313" key="2">
    <source>
        <dbReference type="EMBL" id="QFG00097.1"/>
    </source>
</evidence>
<dbReference type="AlphaFoldDB" id="A0A5J6SQ13"/>
<feature type="transmembrane region" description="Helical" evidence="1">
    <location>
        <begin position="9"/>
        <end position="29"/>
    </location>
</feature>
<proteinExistence type="predicted"/>
<organism evidence="2 3">
    <name type="scientific">Psychrobacillus glaciei</name>
    <dbReference type="NCBI Taxonomy" id="2283160"/>
    <lineage>
        <taxon>Bacteria</taxon>
        <taxon>Bacillati</taxon>
        <taxon>Bacillota</taxon>
        <taxon>Bacilli</taxon>
        <taxon>Bacillales</taxon>
        <taxon>Bacillaceae</taxon>
        <taxon>Psychrobacillus</taxon>
    </lineage>
</organism>
<dbReference type="KEGG" id="psyo:PB01_15390"/>